<dbReference type="Pfam" id="PF13414">
    <property type="entry name" value="TPR_11"/>
    <property type="match status" value="1"/>
</dbReference>
<sequence>MSALRTALVLLVAALGFRMLPQQEAGNRSYRRGDYPEAIERYREAIARSGGSPRLQYNLGTALSQLGDPAARERLLAALAAQSPELRARAFYNLGNALAFGSDAEGPGEEELQAAIEAYQRALLLDPEREEARWNLELAMRRLEERQNQAPARGPEPPPQAPQQGEGPGSPDRPQAGGEGSGVPEPGPTQPRGARTDASNAPFPQELAEQILRAVEERERTLQREKLRRQRQRTRGPDW</sequence>
<dbReference type="EMBL" id="JAACAK010000112">
    <property type="protein sequence ID" value="NIR76014.1"/>
    <property type="molecule type" value="Genomic_DNA"/>
</dbReference>
<name>A0AAE4Z8Y7_9BACT</name>
<evidence type="ECO:0000313" key="3">
    <source>
        <dbReference type="Proteomes" id="UP000702544"/>
    </source>
</evidence>
<dbReference type="InterPro" id="IPR011990">
    <property type="entry name" value="TPR-like_helical_dom_sf"/>
</dbReference>
<dbReference type="Proteomes" id="UP000702544">
    <property type="component" value="Unassembled WGS sequence"/>
</dbReference>
<evidence type="ECO:0000313" key="2">
    <source>
        <dbReference type="EMBL" id="NIR76014.1"/>
    </source>
</evidence>
<proteinExistence type="predicted"/>
<organism evidence="2 3">
    <name type="scientific">Candidatus Kutchimonas denitrificans</name>
    <dbReference type="NCBI Taxonomy" id="3056748"/>
    <lineage>
        <taxon>Bacteria</taxon>
        <taxon>Pseudomonadati</taxon>
        <taxon>Gemmatimonadota</taxon>
        <taxon>Gemmatimonadia</taxon>
        <taxon>Candidatus Palauibacterales</taxon>
        <taxon>Candidatus Palauibacteraceae</taxon>
        <taxon>Candidatus Kutchimonas</taxon>
    </lineage>
</organism>
<comment type="caution">
    <text evidence="2">The sequence shown here is derived from an EMBL/GenBank/DDBJ whole genome shotgun (WGS) entry which is preliminary data.</text>
</comment>
<reference evidence="2 3" key="1">
    <citation type="submission" date="2020-01" db="EMBL/GenBank/DDBJ databases">
        <title>Genomes assembled from Gulf of Kutch pelagic sediment metagenomes.</title>
        <authorList>
            <person name="Chandrashekar M."/>
            <person name="Mahajan M.S."/>
            <person name="Dave K.J."/>
            <person name="Vatsa P."/>
            <person name="Nathani N.M."/>
        </authorList>
    </citation>
    <scope>NUCLEOTIDE SEQUENCE [LARGE SCALE GENOMIC DNA]</scope>
    <source>
        <strain evidence="2">KS3-K002</strain>
    </source>
</reference>
<dbReference type="Gene3D" id="1.25.40.10">
    <property type="entry name" value="Tetratricopeptide repeat domain"/>
    <property type="match status" value="1"/>
</dbReference>
<dbReference type="SUPFAM" id="SSF48452">
    <property type="entry name" value="TPR-like"/>
    <property type="match status" value="1"/>
</dbReference>
<evidence type="ECO:0000256" key="1">
    <source>
        <dbReference type="SAM" id="MobiDB-lite"/>
    </source>
</evidence>
<accession>A0AAE4Z8Y7</accession>
<dbReference type="AlphaFoldDB" id="A0AAE4Z8Y7"/>
<gene>
    <name evidence="2" type="ORF">GWO12_13040</name>
</gene>
<protein>
    <submittedName>
        <fullName evidence="2">Tetratricopeptide repeat protein</fullName>
    </submittedName>
</protein>
<feature type="region of interest" description="Disordered" evidence="1">
    <location>
        <begin position="145"/>
        <end position="208"/>
    </location>
</feature>